<accession>A0A2J6Q0D9</accession>
<proteinExistence type="predicted"/>
<evidence type="ECO:0000313" key="1">
    <source>
        <dbReference type="EMBL" id="PMD19728.1"/>
    </source>
</evidence>
<evidence type="ECO:0008006" key="3">
    <source>
        <dbReference type="Google" id="ProtNLM"/>
    </source>
</evidence>
<dbReference type="OrthoDB" id="194443at2759"/>
<dbReference type="EMBL" id="KZ613488">
    <property type="protein sequence ID" value="PMD19728.1"/>
    <property type="molecule type" value="Genomic_DNA"/>
</dbReference>
<organism evidence="1 2">
    <name type="scientific">Hyaloscypha hepaticicola</name>
    <dbReference type="NCBI Taxonomy" id="2082293"/>
    <lineage>
        <taxon>Eukaryota</taxon>
        <taxon>Fungi</taxon>
        <taxon>Dikarya</taxon>
        <taxon>Ascomycota</taxon>
        <taxon>Pezizomycotina</taxon>
        <taxon>Leotiomycetes</taxon>
        <taxon>Helotiales</taxon>
        <taxon>Hyaloscyphaceae</taxon>
        <taxon>Hyaloscypha</taxon>
    </lineage>
</organism>
<reference evidence="1 2" key="1">
    <citation type="submission" date="2016-05" db="EMBL/GenBank/DDBJ databases">
        <title>A degradative enzymes factory behind the ericoid mycorrhizal symbiosis.</title>
        <authorList>
            <consortium name="DOE Joint Genome Institute"/>
            <person name="Martino E."/>
            <person name="Morin E."/>
            <person name="Grelet G."/>
            <person name="Kuo A."/>
            <person name="Kohler A."/>
            <person name="Daghino S."/>
            <person name="Barry K."/>
            <person name="Choi C."/>
            <person name="Cichocki N."/>
            <person name="Clum A."/>
            <person name="Copeland A."/>
            <person name="Hainaut M."/>
            <person name="Haridas S."/>
            <person name="Labutti K."/>
            <person name="Lindquist E."/>
            <person name="Lipzen A."/>
            <person name="Khouja H.-R."/>
            <person name="Murat C."/>
            <person name="Ohm R."/>
            <person name="Olson A."/>
            <person name="Spatafora J."/>
            <person name="Veneault-Fourrey C."/>
            <person name="Henrissat B."/>
            <person name="Grigoriev I."/>
            <person name="Martin F."/>
            <person name="Perotto S."/>
        </authorList>
    </citation>
    <scope>NUCLEOTIDE SEQUENCE [LARGE SCALE GENOMIC DNA]</scope>
    <source>
        <strain evidence="1 2">UAMH 7357</strain>
    </source>
</reference>
<dbReference type="AlphaFoldDB" id="A0A2J6Q0D9"/>
<evidence type="ECO:0000313" key="2">
    <source>
        <dbReference type="Proteomes" id="UP000235672"/>
    </source>
</evidence>
<dbReference type="Proteomes" id="UP000235672">
    <property type="component" value="Unassembled WGS sequence"/>
</dbReference>
<sequence>MEAKEGQTPDRAPNVKVMDTSSDEFVNKYLPLYAGPHVKIGIGSSGQEYTLSKAVLYKHSQFFAKIFGDDSLYAEGDIVIVEELGAISLGRNFKL</sequence>
<keyword evidence="2" id="KW-1185">Reference proteome</keyword>
<name>A0A2J6Q0D9_9HELO</name>
<gene>
    <name evidence="1" type="ORF">NA56DRAFT_705440</name>
</gene>
<protein>
    <recommendedName>
        <fullName evidence="3">BTB domain-containing protein</fullName>
    </recommendedName>
</protein>